<gene>
    <name evidence="7" type="ORF">GCM10023231_00340</name>
</gene>
<keyword evidence="4" id="KW-0804">Transcription</keyword>
<evidence type="ECO:0000259" key="6">
    <source>
        <dbReference type="Pfam" id="PF08281"/>
    </source>
</evidence>
<dbReference type="NCBIfam" id="TIGR02985">
    <property type="entry name" value="Sig70_bacteroi1"/>
    <property type="match status" value="1"/>
</dbReference>
<dbReference type="Pfam" id="PF04542">
    <property type="entry name" value="Sigma70_r2"/>
    <property type="match status" value="1"/>
</dbReference>
<keyword evidence="3" id="KW-0731">Sigma factor</keyword>
<dbReference type="InterPro" id="IPR007627">
    <property type="entry name" value="RNA_pol_sigma70_r2"/>
</dbReference>
<accession>A0ABP9AAS4</accession>
<comment type="caution">
    <text evidence="7">The sequence shown here is derived from an EMBL/GenBank/DDBJ whole genome shotgun (WGS) entry which is preliminary data.</text>
</comment>
<dbReference type="InterPro" id="IPR014327">
    <property type="entry name" value="RNA_pol_sigma70_bacteroid"/>
</dbReference>
<evidence type="ECO:0000256" key="1">
    <source>
        <dbReference type="ARBA" id="ARBA00010641"/>
    </source>
</evidence>
<proteinExistence type="inferred from homology"/>
<dbReference type="PANTHER" id="PTHR43133">
    <property type="entry name" value="RNA POLYMERASE ECF-TYPE SIGMA FACTO"/>
    <property type="match status" value="1"/>
</dbReference>
<evidence type="ECO:0000256" key="3">
    <source>
        <dbReference type="ARBA" id="ARBA00023082"/>
    </source>
</evidence>
<dbReference type="NCBIfam" id="TIGR02937">
    <property type="entry name" value="sigma70-ECF"/>
    <property type="match status" value="1"/>
</dbReference>
<dbReference type="Proteomes" id="UP001501411">
    <property type="component" value="Unassembled WGS sequence"/>
</dbReference>
<dbReference type="InterPro" id="IPR013249">
    <property type="entry name" value="RNA_pol_sigma70_r4_t2"/>
</dbReference>
<dbReference type="Pfam" id="PF08281">
    <property type="entry name" value="Sigma70_r4_2"/>
    <property type="match status" value="1"/>
</dbReference>
<dbReference type="InterPro" id="IPR013324">
    <property type="entry name" value="RNA_pol_sigma_r3/r4-like"/>
</dbReference>
<comment type="similarity">
    <text evidence="1">Belongs to the sigma-70 factor family. ECF subfamily.</text>
</comment>
<reference evidence="8" key="1">
    <citation type="journal article" date="2019" name="Int. J. Syst. Evol. Microbiol.">
        <title>The Global Catalogue of Microorganisms (GCM) 10K type strain sequencing project: providing services to taxonomists for standard genome sequencing and annotation.</title>
        <authorList>
            <consortium name="The Broad Institute Genomics Platform"/>
            <consortium name="The Broad Institute Genome Sequencing Center for Infectious Disease"/>
            <person name="Wu L."/>
            <person name="Ma J."/>
        </authorList>
    </citation>
    <scope>NUCLEOTIDE SEQUENCE [LARGE SCALE GENOMIC DNA]</scope>
    <source>
        <strain evidence="8">JCM 18200</strain>
    </source>
</reference>
<evidence type="ECO:0000256" key="4">
    <source>
        <dbReference type="ARBA" id="ARBA00023163"/>
    </source>
</evidence>
<evidence type="ECO:0000313" key="8">
    <source>
        <dbReference type="Proteomes" id="UP001501411"/>
    </source>
</evidence>
<keyword evidence="8" id="KW-1185">Reference proteome</keyword>
<dbReference type="EMBL" id="BAABIQ010000001">
    <property type="protein sequence ID" value="GAA4777854.1"/>
    <property type="molecule type" value="Genomic_DNA"/>
</dbReference>
<feature type="domain" description="RNA polymerase sigma-70 region 2" evidence="5">
    <location>
        <begin position="29"/>
        <end position="95"/>
    </location>
</feature>
<dbReference type="RefSeq" id="WP_345229645.1">
    <property type="nucleotide sequence ID" value="NZ_BAABIQ010000001.1"/>
</dbReference>
<dbReference type="InterPro" id="IPR036388">
    <property type="entry name" value="WH-like_DNA-bd_sf"/>
</dbReference>
<dbReference type="Gene3D" id="1.10.10.10">
    <property type="entry name" value="Winged helix-like DNA-binding domain superfamily/Winged helix DNA-binding domain"/>
    <property type="match status" value="1"/>
</dbReference>
<protein>
    <submittedName>
        <fullName evidence="7">Sigma-70 family RNA polymerase sigma factor</fullName>
    </submittedName>
</protein>
<dbReference type="InterPro" id="IPR013325">
    <property type="entry name" value="RNA_pol_sigma_r2"/>
</dbReference>
<evidence type="ECO:0000313" key="7">
    <source>
        <dbReference type="EMBL" id="GAA4777854.1"/>
    </source>
</evidence>
<dbReference type="PANTHER" id="PTHR43133:SF46">
    <property type="entry name" value="RNA POLYMERASE SIGMA-70 FACTOR ECF SUBFAMILY"/>
    <property type="match status" value="1"/>
</dbReference>
<dbReference type="SUPFAM" id="SSF88946">
    <property type="entry name" value="Sigma2 domain of RNA polymerase sigma factors"/>
    <property type="match status" value="1"/>
</dbReference>
<evidence type="ECO:0000259" key="5">
    <source>
        <dbReference type="Pfam" id="PF04542"/>
    </source>
</evidence>
<organism evidence="7 8">
    <name type="scientific">Olivibacter ginsenosidimutans</name>
    <dbReference type="NCBI Taxonomy" id="1176537"/>
    <lineage>
        <taxon>Bacteria</taxon>
        <taxon>Pseudomonadati</taxon>
        <taxon>Bacteroidota</taxon>
        <taxon>Sphingobacteriia</taxon>
        <taxon>Sphingobacteriales</taxon>
        <taxon>Sphingobacteriaceae</taxon>
        <taxon>Olivibacter</taxon>
    </lineage>
</organism>
<feature type="domain" description="RNA polymerase sigma factor 70 region 4 type 2" evidence="6">
    <location>
        <begin position="125"/>
        <end position="178"/>
    </location>
</feature>
<dbReference type="CDD" id="cd06171">
    <property type="entry name" value="Sigma70_r4"/>
    <property type="match status" value="1"/>
</dbReference>
<name>A0ABP9AAS4_9SPHI</name>
<dbReference type="Gene3D" id="1.10.1740.10">
    <property type="match status" value="1"/>
</dbReference>
<dbReference type="InterPro" id="IPR039425">
    <property type="entry name" value="RNA_pol_sigma-70-like"/>
</dbReference>
<dbReference type="InterPro" id="IPR014284">
    <property type="entry name" value="RNA_pol_sigma-70_dom"/>
</dbReference>
<keyword evidence="2" id="KW-0805">Transcription regulation</keyword>
<sequence>MKPLAVEEYDEPHLIVALQSGDKQAFKSLYEHLHPAVYRFIYAILKDQNHSEEILQETFITLWANRHKLDAQQALYPYLYIVARRLTIDAFRKASTENKFKERLQYAVSDTSNHTEEQLLLRDLRQCIDEGMKHLPLQQRLVFQLNRLDGLSYDEIAKKLQISRNTVRNHLVSALKTMKVFISKNDITTLFLFFFLFH</sequence>
<evidence type="ECO:0000256" key="2">
    <source>
        <dbReference type="ARBA" id="ARBA00023015"/>
    </source>
</evidence>
<dbReference type="SUPFAM" id="SSF88659">
    <property type="entry name" value="Sigma3 and sigma4 domains of RNA polymerase sigma factors"/>
    <property type="match status" value="1"/>
</dbReference>